<comment type="caution">
    <text evidence="2">The sequence shown here is derived from an EMBL/GenBank/DDBJ whole genome shotgun (WGS) entry which is preliminary data.</text>
</comment>
<evidence type="ECO:0000313" key="3">
    <source>
        <dbReference type="Proteomes" id="UP000314294"/>
    </source>
</evidence>
<evidence type="ECO:0000313" key="2">
    <source>
        <dbReference type="EMBL" id="TNN61454.1"/>
    </source>
</evidence>
<sequence>MQAAEAVSHVACLPRGLESCRYEGVVGVTFSELGPDSSGDRSSMPSEAMSFTVDRGAGRAGTAGQSPGCTESSLSTEEQPAAGCWCRVAPVQQPR</sequence>
<reference evidence="2 3" key="1">
    <citation type="submission" date="2019-03" db="EMBL/GenBank/DDBJ databases">
        <title>First draft genome of Liparis tanakae, snailfish: a comprehensive survey of snailfish specific genes.</title>
        <authorList>
            <person name="Kim W."/>
            <person name="Song I."/>
            <person name="Jeong J.-H."/>
            <person name="Kim D."/>
            <person name="Kim S."/>
            <person name="Ryu S."/>
            <person name="Song J.Y."/>
            <person name="Lee S.K."/>
        </authorList>
    </citation>
    <scope>NUCLEOTIDE SEQUENCE [LARGE SCALE GENOMIC DNA]</scope>
    <source>
        <tissue evidence="2">Muscle</tissue>
    </source>
</reference>
<gene>
    <name evidence="2" type="ORF">EYF80_028333</name>
</gene>
<dbReference type="OrthoDB" id="9939933at2759"/>
<evidence type="ECO:0000256" key="1">
    <source>
        <dbReference type="SAM" id="MobiDB-lite"/>
    </source>
</evidence>
<name>A0A4Z2H9A9_9TELE</name>
<keyword evidence="3" id="KW-1185">Reference proteome</keyword>
<accession>A0A4Z2H9A9</accession>
<dbReference type="Proteomes" id="UP000314294">
    <property type="component" value="Unassembled WGS sequence"/>
</dbReference>
<dbReference type="AlphaFoldDB" id="A0A4Z2H9A9"/>
<organism evidence="2 3">
    <name type="scientific">Liparis tanakae</name>
    <name type="common">Tanaka's snailfish</name>
    <dbReference type="NCBI Taxonomy" id="230148"/>
    <lineage>
        <taxon>Eukaryota</taxon>
        <taxon>Metazoa</taxon>
        <taxon>Chordata</taxon>
        <taxon>Craniata</taxon>
        <taxon>Vertebrata</taxon>
        <taxon>Euteleostomi</taxon>
        <taxon>Actinopterygii</taxon>
        <taxon>Neopterygii</taxon>
        <taxon>Teleostei</taxon>
        <taxon>Neoteleostei</taxon>
        <taxon>Acanthomorphata</taxon>
        <taxon>Eupercaria</taxon>
        <taxon>Perciformes</taxon>
        <taxon>Cottioidei</taxon>
        <taxon>Cottales</taxon>
        <taxon>Liparidae</taxon>
        <taxon>Liparis</taxon>
    </lineage>
</organism>
<proteinExistence type="predicted"/>
<feature type="region of interest" description="Disordered" evidence="1">
    <location>
        <begin position="55"/>
        <end position="81"/>
    </location>
</feature>
<dbReference type="EMBL" id="SRLO01000315">
    <property type="protein sequence ID" value="TNN61454.1"/>
    <property type="molecule type" value="Genomic_DNA"/>
</dbReference>
<protein>
    <submittedName>
        <fullName evidence="2">Uncharacterized protein</fullName>
    </submittedName>
</protein>
<feature type="compositionally biased region" description="Polar residues" evidence="1">
    <location>
        <begin position="63"/>
        <end position="78"/>
    </location>
</feature>